<organism evidence="2">
    <name type="scientific">uncultured Caudovirales phage</name>
    <dbReference type="NCBI Taxonomy" id="2100421"/>
    <lineage>
        <taxon>Viruses</taxon>
        <taxon>Duplodnaviria</taxon>
        <taxon>Heunggongvirae</taxon>
        <taxon>Uroviricota</taxon>
        <taxon>Caudoviricetes</taxon>
        <taxon>Peduoviridae</taxon>
        <taxon>Maltschvirus</taxon>
        <taxon>Maltschvirus maltsch</taxon>
    </lineage>
</organism>
<accession>A0A6J5M8N5</accession>
<name>A0A6J5M8N5_9CAUD</name>
<feature type="domain" description="Bbp19-like phage" evidence="1">
    <location>
        <begin position="31"/>
        <end position="78"/>
    </location>
</feature>
<sequence>MSWEEIEAIGQATDIREVEQKREDLAKLTLRVFGSEDGQKLLHWLRDMYVNVPIAVPGTDPSHAYFAEGQRTVVRDILVRINTARKL</sequence>
<evidence type="ECO:0000259" key="1">
    <source>
        <dbReference type="Pfam" id="PF25181"/>
    </source>
</evidence>
<proteinExistence type="predicted"/>
<protein>
    <recommendedName>
        <fullName evidence="1">Bbp19-like phage domain-containing protein</fullName>
    </recommendedName>
</protein>
<dbReference type="Pfam" id="PF25181">
    <property type="entry name" value="Phage_Bbp19"/>
    <property type="match status" value="1"/>
</dbReference>
<reference evidence="2" key="1">
    <citation type="submission" date="2020-04" db="EMBL/GenBank/DDBJ databases">
        <authorList>
            <person name="Chiriac C."/>
            <person name="Salcher M."/>
            <person name="Ghai R."/>
            <person name="Kavagutti S V."/>
        </authorList>
    </citation>
    <scope>NUCLEOTIDE SEQUENCE</scope>
</reference>
<dbReference type="EMBL" id="LR796393">
    <property type="protein sequence ID" value="CAB4141540.1"/>
    <property type="molecule type" value="Genomic_DNA"/>
</dbReference>
<gene>
    <name evidence="2" type="ORF">UFOVP417_49</name>
</gene>
<dbReference type="InterPro" id="IPR057447">
    <property type="entry name" value="Bbp19-like_phage"/>
</dbReference>
<evidence type="ECO:0000313" key="2">
    <source>
        <dbReference type="EMBL" id="CAB4141540.1"/>
    </source>
</evidence>